<dbReference type="PIRSF" id="PIRSF037263">
    <property type="entry name" value="DUF951_bac"/>
    <property type="match status" value="1"/>
</dbReference>
<dbReference type="RefSeq" id="WP_058696302.1">
    <property type="nucleotide sequence ID" value="NZ_CABJDW020000006.1"/>
</dbReference>
<accession>A0A4P9C9I3</accession>
<organism evidence="1 2">
    <name type="scientific">Eubacterium maltosivorans</name>
    <dbReference type="NCBI Taxonomy" id="2041044"/>
    <lineage>
        <taxon>Bacteria</taxon>
        <taxon>Bacillati</taxon>
        <taxon>Bacillota</taxon>
        <taxon>Clostridia</taxon>
        <taxon>Eubacteriales</taxon>
        <taxon>Eubacteriaceae</taxon>
        <taxon>Eubacterium</taxon>
    </lineage>
</organism>
<dbReference type="KEGG" id="emt:CPZ25_013180"/>
<name>A0A4P9C9I3_EUBML</name>
<dbReference type="InterPro" id="IPR009296">
    <property type="entry name" value="DUF951"/>
</dbReference>
<dbReference type="AlphaFoldDB" id="A0A4P9C9I3"/>
<gene>
    <name evidence="1" type="ORF">CPZ25_013180</name>
</gene>
<sequence>MENREYGLGDIVELKKKHPCGSYNWKILRMGGEIKLKCTGCEHMVTVPRSKFNKMIKKVVEHNGDDQ</sequence>
<evidence type="ECO:0000313" key="1">
    <source>
        <dbReference type="EMBL" id="QCT72237.1"/>
    </source>
</evidence>
<evidence type="ECO:0000313" key="2">
    <source>
        <dbReference type="Proteomes" id="UP000218387"/>
    </source>
</evidence>
<keyword evidence="2" id="KW-1185">Reference proteome</keyword>
<dbReference type="Proteomes" id="UP000218387">
    <property type="component" value="Chromosome"/>
</dbReference>
<proteinExistence type="predicted"/>
<dbReference type="Pfam" id="PF06107">
    <property type="entry name" value="DUF951"/>
    <property type="match status" value="1"/>
</dbReference>
<protein>
    <submittedName>
        <fullName evidence="1">DUF951 domain-containing protein</fullName>
    </submittedName>
</protein>
<reference evidence="1 2" key="1">
    <citation type="submission" date="2018-05" db="EMBL/GenBank/DDBJ databases">
        <title>Genome comparison of Eubacterium sp.</title>
        <authorList>
            <person name="Feng Y."/>
            <person name="Sanchez-Andrea I."/>
            <person name="Stams A.J.M."/>
            <person name="De Vos W.M."/>
        </authorList>
    </citation>
    <scope>NUCLEOTIDE SEQUENCE [LARGE SCALE GENOMIC DNA]</scope>
    <source>
        <strain evidence="1 2">YI</strain>
    </source>
</reference>
<dbReference type="EMBL" id="CP029487">
    <property type="protein sequence ID" value="QCT72237.1"/>
    <property type="molecule type" value="Genomic_DNA"/>
</dbReference>
<dbReference type="PANTHER" id="PTHR38455:SF1">
    <property type="entry name" value="DUF951 DOMAIN-CONTAINING PROTEIN"/>
    <property type="match status" value="1"/>
</dbReference>
<dbReference type="PANTHER" id="PTHR38455">
    <property type="entry name" value="HYPOTHETICAL CYTOSOLIC PROTEIN"/>
    <property type="match status" value="1"/>
</dbReference>